<evidence type="ECO:0000256" key="2">
    <source>
        <dbReference type="RuleBase" id="RU004328"/>
    </source>
</evidence>
<comment type="similarity">
    <text evidence="1 2">Belongs to the RNase T2 family.</text>
</comment>
<proteinExistence type="inferred from homology"/>
<dbReference type="InterPro" id="IPR001568">
    <property type="entry name" value="RNase_T2-like"/>
</dbReference>
<evidence type="ECO:0000313" key="5">
    <source>
        <dbReference type="Proteomes" id="UP000285710"/>
    </source>
</evidence>
<feature type="chain" id="PRO_5019139286" evidence="3">
    <location>
        <begin position="25"/>
        <end position="217"/>
    </location>
</feature>
<gene>
    <name evidence="4" type="ORF">D2T33_10120</name>
</gene>
<feature type="signal peptide" evidence="3">
    <location>
        <begin position="1"/>
        <end position="24"/>
    </location>
</feature>
<dbReference type="PROSITE" id="PS00530">
    <property type="entry name" value="RNASE_T2_1"/>
    <property type="match status" value="1"/>
</dbReference>
<reference evidence="4 5" key="2">
    <citation type="submission" date="2019-01" db="EMBL/GenBank/DDBJ databases">
        <authorList>
            <person name="Li Y."/>
        </authorList>
    </citation>
    <scope>NUCLEOTIDE SEQUENCE [LARGE SCALE GENOMIC DNA]</scope>
    <source>
        <strain evidence="4 5">2D-5</strain>
    </source>
</reference>
<reference evidence="4 5" key="1">
    <citation type="submission" date="2019-01" db="EMBL/GenBank/DDBJ databases">
        <title>Sinorhodobacter populi sp. nov. isolated from the symptomatic bark tissue of Populus euramericana canker.</title>
        <authorList>
            <person name="Xu G."/>
        </authorList>
    </citation>
    <scope>NUCLEOTIDE SEQUENCE [LARGE SCALE GENOMIC DNA]</scope>
    <source>
        <strain evidence="4 5">2D-5</strain>
    </source>
</reference>
<dbReference type="GO" id="GO:0006401">
    <property type="term" value="P:RNA catabolic process"/>
    <property type="evidence" value="ECO:0007669"/>
    <property type="project" value="UniProtKB-ARBA"/>
</dbReference>
<dbReference type="InterPro" id="IPR039378">
    <property type="entry name" value="RNase_T2_prok"/>
</dbReference>
<dbReference type="EMBL" id="SAUW01000009">
    <property type="protein sequence ID" value="RWR12034.1"/>
    <property type="molecule type" value="Genomic_DNA"/>
</dbReference>
<name>A0A443IVC1_9RHOB</name>
<keyword evidence="5" id="KW-1185">Reference proteome</keyword>
<dbReference type="AlphaFoldDB" id="A0A443IVC1"/>
<dbReference type="InterPro" id="IPR018188">
    <property type="entry name" value="RNase_T2_His_AS_1"/>
</dbReference>
<accession>A0A443IVC1</accession>
<organism evidence="4 5">
    <name type="scientific">Paenirhodobacter populi</name>
    <dbReference type="NCBI Taxonomy" id="2306993"/>
    <lineage>
        <taxon>Bacteria</taxon>
        <taxon>Pseudomonadati</taxon>
        <taxon>Pseudomonadota</taxon>
        <taxon>Alphaproteobacteria</taxon>
        <taxon>Rhodobacterales</taxon>
        <taxon>Rhodobacter group</taxon>
        <taxon>Paenirhodobacter</taxon>
    </lineage>
</organism>
<dbReference type="Gene3D" id="3.90.730.10">
    <property type="entry name" value="Ribonuclease T2-like"/>
    <property type="match status" value="1"/>
</dbReference>
<dbReference type="Pfam" id="PF00445">
    <property type="entry name" value="Ribonuclease_T2"/>
    <property type="match status" value="1"/>
</dbReference>
<sequence length="217" mass="23742">MRFASLTALLTGAALLAGALSAKAEGERAGQFDYYVMALSWSPGWCATDGRGRDAAQCARGSGASFVLHGLWPQNELGYPSDCRTPQRDPTRAQSAAMDDIMGSSGAAWYQWKKHGRCAGLSAADYYATARRAYAGIRIPEVFRNLDRDVKLPASVVEEAFIEANPGLTRDMVTITCDGGRIDEVRICLTKDLAPRRCGDDVIRDCRRQDALMERVR</sequence>
<dbReference type="PANTHER" id="PTHR11240">
    <property type="entry name" value="RIBONUCLEASE T2"/>
    <property type="match status" value="1"/>
</dbReference>
<evidence type="ECO:0000256" key="1">
    <source>
        <dbReference type="ARBA" id="ARBA00007469"/>
    </source>
</evidence>
<dbReference type="GO" id="GO:0003723">
    <property type="term" value="F:RNA binding"/>
    <property type="evidence" value="ECO:0007669"/>
    <property type="project" value="InterPro"/>
</dbReference>
<dbReference type="GO" id="GO:0033897">
    <property type="term" value="F:ribonuclease T2 activity"/>
    <property type="evidence" value="ECO:0007669"/>
    <property type="project" value="InterPro"/>
</dbReference>
<protein>
    <submittedName>
        <fullName evidence="4">Ribonuclease T</fullName>
    </submittedName>
</protein>
<dbReference type="SUPFAM" id="SSF55895">
    <property type="entry name" value="Ribonuclease Rh-like"/>
    <property type="match status" value="1"/>
</dbReference>
<dbReference type="Proteomes" id="UP000285710">
    <property type="component" value="Unassembled WGS sequence"/>
</dbReference>
<dbReference type="CDD" id="cd01062">
    <property type="entry name" value="RNase_T2_prok"/>
    <property type="match status" value="1"/>
</dbReference>
<evidence type="ECO:0000256" key="3">
    <source>
        <dbReference type="SAM" id="SignalP"/>
    </source>
</evidence>
<dbReference type="RefSeq" id="WP_128269697.1">
    <property type="nucleotide sequence ID" value="NZ_SAUW01000009.1"/>
</dbReference>
<keyword evidence="3" id="KW-0732">Signal</keyword>
<dbReference type="PANTHER" id="PTHR11240:SF22">
    <property type="entry name" value="RIBONUCLEASE T2"/>
    <property type="match status" value="1"/>
</dbReference>
<dbReference type="InterPro" id="IPR036430">
    <property type="entry name" value="RNase_T2-like_sf"/>
</dbReference>
<evidence type="ECO:0000313" key="4">
    <source>
        <dbReference type="EMBL" id="RWR12034.1"/>
    </source>
</evidence>
<comment type="caution">
    <text evidence="4">The sequence shown here is derived from an EMBL/GenBank/DDBJ whole genome shotgun (WGS) entry which is preliminary data.</text>
</comment>